<protein>
    <recommendedName>
        <fullName evidence="3">DUF3800 domain-containing protein</fullName>
    </recommendedName>
</protein>
<proteinExistence type="predicted"/>
<evidence type="ECO:0000313" key="1">
    <source>
        <dbReference type="EMBL" id="KKQ87885.1"/>
    </source>
</evidence>
<sequence length="101" mass="11848">MNIYLDESYNLQKSKGKQFISIKSIRLLGRHDVAVLSVFQIIQEIDKSKKYFFEDKIDFEKVYSELVKSLLLEINIAEYKLVRIIIDSRKHRGGVIGEQIL</sequence>
<evidence type="ECO:0000313" key="2">
    <source>
        <dbReference type="Proteomes" id="UP000033934"/>
    </source>
</evidence>
<dbReference type="AlphaFoldDB" id="A0A0G0LIW5"/>
<name>A0A0G0LIW5_9BACT</name>
<dbReference type="Proteomes" id="UP000033934">
    <property type="component" value="Unassembled WGS sequence"/>
</dbReference>
<reference evidence="1 2" key="1">
    <citation type="journal article" date="2015" name="Nature">
        <title>rRNA introns, odd ribosomes, and small enigmatic genomes across a large radiation of phyla.</title>
        <authorList>
            <person name="Brown C.T."/>
            <person name="Hug L.A."/>
            <person name="Thomas B.C."/>
            <person name="Sharon I."/>
            <person name="Castelle C.J."/>
            <person name="Singh A."/>
            <person name="Wilkins M.J."/>
            <person name="Williams K.H."/>
            <person name="Banfield J.F."/>
        </authorList>
    </citation>
    <scope>NUCLEOTIDE SEQUENCE [LARGE SCALE GENOMIC DNA]</scope>
</reference>
<evidence type="ECO:0008006" key="3">
    <source>
        <dbReference type="Google" id="ProtNLM"/>
    </source>
</evidence>
<comment type="caution">
    <text evidence="1">The sequence shown here is derived from an EMBL/GenBank/DDBJ whole genome shotgun (WGS) entry which is preliminary data.</text>
</comment>
<accession>A0A0G0LIW5</accession>
<gene>
    <name evidence="1" type="ORF">UT11_C0045G0011</name>
</gene>
<dbReference type="EMBL" id="LBVO01000045">
    <property type="protein sequence ID" value="KKQ87885.1"/>
    <property type="molecule type" value="Genomic_DNA"/>
</dbReference>
<organism evidence="1 2">
    <name type="scientific">Berkelbacteria bacterium GW2011_GWA2_38_9</name>
    <dbReference type="NCBI Taxonomy" id="1618334"/>
    <lineage>
        <taxon>Bacteria</taxon>
        <taxon>Candidatus Berkelbacteria</taxon>
    </lineage>
</organism>